<reference evidence="2 3" key="3">
    <citation type="journal article" date="2017" name="G3 (Bethesda)">
        <title>Comparative analysis highlights variable genome content of wheat rusts and divergence of the mating loci.</title>
        <authorList>
            <person name="Cuomo C.A."/>
            <person name="Bakkeren G."/>
            <person name="Khalil H.B."/>
            <person name="Panwar V."/>
            <person name="Joly D."/>
            <person name="Linning R."/>
            <person name="Sakthikumar S."/>
            <person name="Song X."/>
            <person name="Adiconis X."/>
            <person name="Fan L."/>
            <person name="Goldberg J.M."/>
            <person name="Levin J.Z."/>
            <person name="Young S."/>
            <person name="Zeng Q."/>
            <person name="Anikster Y."/>
            <person name="Bruce M."/>
            <person name="Wang M."/>
            <person name="Yin C."/>
            <person name="McCallum B."/>
            <person name="Szabo L.J."/>
            <person name="Hulbert S."/>
            <person name="Chen X."/>
            <person name="Fellers J.P."/>
        </authorList>
    </citation>
    <scope>NUCLEOTIDE SEQUENCE</scope>
    <source>
        <strain evidence="2">isolate 1-1 / race 1 (BBBD)</strain>
        <strain evidence="3">Isolate 1-1 / race 1 (BBBD)</strain>
    </source>
</reference>
<dbReference type="AlphaFoldDB" id="A0A0C4EKA5"/>
<dbReference type="EnsemblFungi" id="PTTG_01180-t43_1">
    <property type="protein sequence ID" value="PTTG_01180-t43_1-p1"/>
    <property type="gene ID" value="PTTG_01180"/>
</dbReference>
<dbReference type="Proteomes" id="UP000005240">
    <property type="component" value="Unassembled WGS sequence"/>
</dbReference>
<protein>
    <submittedName>
        <fullName evidence="1 2">Uncharacterized protein</fullName>
    </submittedName>
</protein>
<accession>A0A0C4EKA5</accession>
<reference evidence="2" key="4">
    <citation type="submission" date="2025-05" db="UniProtKB">
        <authorList>
            <consortium name="EnsemblFungi"/>
        </authorList>
    </citation>
    <scope>IDENTIFICATION</scope>
    <source>
        <strain evidence="2">isolate 1-1 / race 1 (BBBD)</strain>
    </source>
</reference>
<gene>
    <name evidence="1" type="ORF">PTTG_01180</name>
</gene>
<name>A0A0C4EKA5_PUCT1</name>
<dbReference type="OrthoDB" id="2386367at2759"/>
<dbReference type="VEuPathDB" id="FungiDB:PTTG_01180"/>
<proteinExistence type="predicted"/>
<evidence type="ECO:0000313" key="3">
    <source>
        <dbReference type="Proteomes" id="UP000005240"/>
    </source>
</evidence>
<evidence type="ECO:0000313" key="2">
    <source>
        <dbReference type="EnsemblFungi" id="PTTG_01180-t43_1-p1"/>
    </source>
</evidence>
<dbReference type="EMBL" id="ADAS02000009">
    <property type="protein sequence ID" value="OAV98115.1"/>
    <property type="molecule type" value="Genomic_DNA"/>
</dbReference>
<reference evidence="1" key="1">
    <citation type="submission" date="2009-11" db="EMBL/GenBank/DDBJ databases">
        <authorList>
            <consortium name="The Broad Institute Genome Sequencing Platform"/>
            <person name="Ward D."/>
            <person name="Feldgarden M."/>
            <person name="Earl A."/>
            <person name="Young S.K."/>
            <person name="Zeng Q."/>
            <person name="Koehrsen M."/>
            <person name="Alvarado L."/>
            <person name="Berlin A."/>
            <person name="Bochicchio J."/>
            <person name="Borenstein D."/>
            <person name="Chapman S.B."/>
            <person name="Chen Z."/>
            <person name="Engels R."/>
            <person name="Freedman E."/>
            <person name="Gellesch M."/>
            <person name="Goldberg J."/>
            <person name="Griggs A."/>
            <person name="Gujja S."/>
            <person name="Heilman E."/>
            <person name="Heiman D."/>
            <person name="Hepburn T."/>
            <person name="Howarth C."/>
            <person name="Jen D."/>
            <person name="Larson L."/>
            <person name="Lewis B."/>
            <person name="Mehta T."/>
            <person name="Park D."/>
            <person name="Pearson M."/>
            <person name="Roberts A."/>
            <person name="Saif S."/>
            <person name="Shea T."/>
            <person name="Shenoy N."/>
            <person name="Sisk P."/>
            <person name="Stolte C."/>
            <person name="Sykes S."/>
            <person name="Thomson T."/>
            <person name="Walk T."/>
            <person name="White J."/>
            <person name="Yandava C."/>
            <person name="Izard J."/>
            <person name="Baranova O.V."/>
            <person name="Blanton J.M."/>
            <person name="Tanner A.C."/>
            <person name="Dewhirst F.E."/>
            <person name="Haas B."/>
            <person name="Nusbaum C."/>
            <person name="Birren B."/>
        </authorList>
    </citation>
    <scope>NUCLEOTIDE SEQUENCE [LARGE SCALE GENOMIC DNA]</scope>
    <source>
        <strain evidence="1">1-1 BBBD Race 1</strain>
    </source>
</reference>
<sequence length="196" mass="23664">MLKNWDKNQRSKNNLETLTQWRLFQLADIDFQGSHSQFKEWYIANEKDVSLHKQISEVPLEIFAVIFDKHLQRVGHSTLNEVKKLITDLKFLWNPTFQNFIPNSKPIREHIRDYFFMIVDFLFESEFINKEIIRSLFLEEKVVFELVHHTINCFKKETKITNLDWGPKLTENWYWKHVQNFHAGISSFKYSHSCLI</sequence>
<keyword evidence="3" id="KW-1185">Reference proteome</keyword>
<organism evidence="1">
    <name type="scientific">Puccinia triticina (isolate 1-1 / race 1 (BBBD))</name>
    <name type="common">Brown leaf rust fungus</name>
    <dbReference type="NCBI Taxonomy" id="630390"/>
    <lineage>
        <taxon>Eukaryota</taxon>
        <taxon>Fungi</taxon>
        <taxon>Dikarya</taxon>
        <taxon>Basidiomycota</taxon>
        <taxon>Pucciniomycotina</taxon>
        <taxon>Pucciniomycetes</taxon>
        <taxon>Pucciniales</taxon>
        <taxon>Pucciniaceae</taxon>
        <taxon>Puccinia</taxon>
    </lineage>
</organism>
<reference evidence="1" key="2">
    <citation type="submission" date="2016-05" db="EMBL/GenBank/DDBJ databases">
        <title>Comparative analysis highlights variable genome content of wheat rusts and divergence of the mating loci.</title>
        <authorList>
            <person name="Cuomo C.A."/>
            <person name="Bakkeren G."/>
            <person name="Szabo L."/>
            <person name="Khalil H."/>
            <person name="Joly D."/>
            <person name="Goldberg J."/>
            <person name="Young S."/>
            <person name="Zeng Q."/>
            <person name="Fellers J."/>
        </authorList>
    </citation>
    <scope>NUCLEOTIDE SEQUENCE [LARGE SCALE GENOMIC DNA]</scope>
    <source>
        <strain evidence="1">1-1 BBBD Race 1</strain>
    </source>
</reference>
<evidence type="ECO:0000313" key="1">
    <source>
        <dbReference type="EMBL" id="OAV98115.1"/>
    </source>
</evidence>